<dbReference type="PANTHER" id="PTHR23507">
    <property type="entry name" value="ZGC:174356"/>
    <property type="match status" value="1"/>
</dbReference>
<feature type="transmembrane region" description="Helical" evidence="6">
    <location>
        <begin position="336"/>
        <end position="360"/>
    </location>
</feature>
<evidence type="ECO:0000256" key="2">
    <source>
        <dbReference type="ARBA" id="ARBA00022692"/>
    </source>
</evidence>
<accession>A0A6G0Z9E6</accession>
<dbReference type="GO" id="GO:0022857">
    <property type="term" value="F:transmembrane transporter activity"/>
    <property type="evidence" value="ECO:0007669"/>
    <property type="project" value="InterPro"/>
</dbReference>
<name>A0A6G0Z9E6_APHCR</name>
<feature type="transmembrane region" description="Helical" evidence="6">
    <location>
        <begin position="263"/>
        <end position="284"/>
    </location>
</feature>
<dbReference type="GO" id="GO:0016020">
    <property type="term" value="C:membrane"/>
    <property type="evidence" value="ECO:0007669"/>
    <property type="project" value="UniProtKB-SubCell"/>
</dbReference>
<protein>
    <submittedName>
        <fullName evidence="7">Solute carrier family 46 member 3-like</fullName>
    </submittedName>
</protein>
<proteinExistence type="predicted"/>
<comment type="caution">
    <text evidence="7">The sequence shown here is derived from an EMBL/GenBank/DDBJ whole genome shotgun (WGS) entry which is preliminary data.</text>
</comment>
<sequence>MLKNRILIMVVTVNELTVFEHHHFKNNLKTMTYDTSGVKREKQSSPEDNHESWQAMSIMSKAKFMLKHCTVEPMLGCYIVSSVLASLATQNLNLQKACRVNLHLDNATCSALESRSMDNYTKEDEVIVQELVADMIIWKTIVQSSIPSVLIIFIGSWSDRNHKRKPCMLIPIIGEFLTSIGLLVCTYYFYDLPMEVAGLVESVPPAMTGGWMTMFMAVFSYVGDVTTVKMRTLRIGIVNVFCSVGVPIGTALSGVLFRELGFYGVYIIATVLYIFAFVYGMVFIKETKPVISIESKEPPRDTSCLDFLKDFFSLSHIKEAVRVTFKEGQYNRRLRIIALMVVVIVVMGPLHGEMSVMYLFTRVRFNWDEVNYSMFSTYSMITNLVGTMFSVGVFSHMLQIDDALIGVISCMSKILAGFVYAFATTDFVFYLAPLVDIVNGTSFIAMRSIISKLVPPDELGKVNSLFGVCEALVPLIYGPMYSAVYKATLKTVPGAFFLLGGALTAPAALIFLWMYNEHKKEQREKEAEIKDEEKKSATLKKKNSLDFRISSNDFDLKTILDRRTQTHRGSGQFSSLGLDNIAFQMEEGTTKG</sequence>
<keyword evidence="4 6" id="KW-0472">Membrane</keyword>
<evidence type="ECO:0000313" key="7">
    <source>
        <dbReference type="EMBL" id="KAF0767380.1"/>
    </source>
</evidence>
<dbReference type="EMBL" id="VUJU01000979">
    <property type="protein sequence ID" value="KAF0767380.1"/>
    <property type="molecule type" value="Genomic_DNA"/>
</dbReference>
<feature type="transmembrane region" description="Helical" evidence="6">
    <location>
        <begin position="169"/>
        <end position="190"/>
    </location>
</feature>
<feature type="transmembrane region" description="Helical" evidence="6">
    <location>
        <begin position="429"/>
        <end position="450"/>
    </location>
</feature>
<feature type="coiled-coil region" evidence="5">
    <location>
        <begin position="515"/>
        <end position="542"/>
    </location>
</feature>
<evidence type="ECO:0000256" key="4">
    <source>
        <dbReference type="ARBA" id="ARBA00023136"/>
    </source>
</evidence>
<dbReference type="Proteomes" id="UP000478052">
    <property type="component" value="Unassembled WGS sequence"/>
</dbReference>
<dbReference type="CDD" id="cd17386">
    <property type="entry name" value="MFS_SLC46"/>
    <property type="match status" value="1"/>
</dbReference>
<reference evidence="7 8" key="1">
    <citation type="submission" date="2019-08" db="EMBL/GenBank/DDBJ databases">
        <title>Whole genome of Aphis craccivora.</title>
        <authorList>
            <person name="Voronova N.V."/>
            <person name="Shulinski R.S."/>
            <person name="Bandarenka Y.V."/>
            <person name="Zhorov D.G."/>
            <person name="Warner D."/>
        </authorList>
    </citation>
    <scope>NUCLEOTIDE SEQUENCE [LARGE SCALE GENOMIC DNA]</scope>
    <source>
        <strain evidence="7">180601</strain>
        <tissue evidence="7">Whole Body</tissue>
    </source>
</reference>
<keyword evidence="8" id="KW-1185">Reference proteome</keyword>
<dbReference type="AlphaFoldDB" id="A0A6G0Z9E6"/>
<dbReference type="SUPFAM" id="SSF103473">
    <property type="entry name" value="MFS general substrate transporter"/>
    <property type="match status" value="1"/>
</dbReference>
<evidence type="ECO:0000256" key="1">
    <source>
        <dbReference type="ARBA" id="ARBA00004141"/>
    </source>
</evidence>
<dbReference type="Pfam" id="PF07690">
    <property type="entry name" value="MFS_1"/>
    <property type="match status" value="1"/>
</dbReference>
<dbReference type="OrthoDB" id="3026777at2759"/>
<feature type="transmembrane region" description="Helical" evidence="6">
    <location>
        <begin position="403"/>
        <end position="423"/>
    </location>
</feature>
<feature type="transmembrane region" description="Helical" evidence="6">
    <location>
        <begin position="494"/>
        <end position="515"/>
    </location>
</feature>
<dbReference type="Gene3D" id="1.20.1250.20">
    <property type="entry name" value="MFS general substrate transporter like domains"/>
    <property type="match status" value="1"/>
</dbReference>
<keyword evidence="3 6" id="KW-1133">Transmembrane helix</keyword>
<organism evidence="7 8">
    <name type="scientific">Aphis craccivora</name>
    <name type="common">Cowpea aphid</name>
    <dbReference type="NCBI Taxonomy" id="307492"/>
    <lineage>
        <taxon>Eukaryota</taxon>
        <taxon>Metazoa</taxon>
        <taxon>Ecdysozoa</taxon>
        <taxon>Arthropoda</taxon>
        <taxon>Hexapoda</taxon>
        <taxon>Insecta</taxon>
        <taxon>Pterygota</taxon>
        <taxon>Neoptera</taxon>
        <taxon>Paraneoptera</taxon>
        <taxon>Hemiptera</taxon>
        <taxon>Sternorrhyncha</taxon>
        <taxon>Aphidomorpha</taxon>
        <taxon>Aphidoidea</taxon>
        <taxon>Aphididae</taxon>
        <taxon>Aphidini</taxon>
        <taxon>Aphis</taxon>
        <taxon>Aphis</taxon>
    </lineage>
</organism>
<dbReference type="PANTHER" id="PTHR23507:SF1">
    <property type="entry name" value="FI18259P1-RELATED"/>
    <property type="match status" value="1"/>
</dbReference>
<keyword evidence="2 6" id="KW-0812">Transmembrane</keyword>
<evidence type="ECO:0000256" key="5">
    <source>
        <dbReference type="SAM" id="Coils"/>
    </source>
</evidence>
<gene>
    <name evidence="7" type="ORF">FWK35_00010548</name>
</gene>
<comment type="subcellular location">
    <subcellularLocation>
        <location evidence="1">Membrane</location>
        <topology evidence="1">Multi-pass membrane protein</topology>
    </subcellularLocation>
</comment>
<dbReference type="InterPro" id="IPR036259">
    <property type="entry name" value="MFS_trans_sf"/>
</dbReference>
<evidence type="ECO:0000313" key="8">
    <source>
        <dbReference type="Proteomes" id="UP000478052"/>
    </source>
</evidence>
<feature type="transmembrane region" description="Helical" evidence="6">
    <location>
        <begin position="202"/>
        <end position="223"/>
    </location>
</feature>
<keyword evidence="5" id="KW-0175">Coiled coil</keyword>
<feature type="transmembrane region" description="Helical" evidence="6">
    <location>
        <begin position="462"/>
        <end position="482"/>
    </location>
</feature>
<dbReference type="InterPro" id="IPR011701">
    <property type="entry name" value="MFS"/>
</dbReference>
<evidence type="ECO:0000256" key="6">
    <source>
        <dbReference type="SAM" id="Phobius"/>
    </source>
</evidence>
<feature type="transmembrane region" description="Helical" evidence="6">
    <location>
        <begin position="372"/>
        <end position="391"/>
    </location>
</feature>
<evidence type="ECO:0000256" key="3">
    <source>
        <dbReference type="ARBA" id="ARBA00022989"/>
    </source>
</evidence>
<feature type="transmembrane region" description="Helical" evidence="6">
    <location>
        <begin position="235"/>
        <end position="257"/>
    </location>
</feature>